<evidence type="ECO:0000313" key="1">
    <source>
        <dbReference type="EMBL" id="QJA44310.1"/>
    </source>
</evidence>
<accession>A0A6H1ZAU5</accession>
<evidence type="ECO:0000313" key="2">
    <source>
        <dbReference type="EMBL" id="QJH95958.1"/>
    </source>
</evidence>
<dbReference type="EMBL" id="MT143975">
    <property type="protein sequence ID" value="QJA44310.1"/>
    <property type="molecule type" value="Genomic_DNA"/>
</dbReference>
<dbReference type="EMBL" id="MT144634">
    <property type="protein sequence ID" value="QJH95958.1"/>
    <property type="molecule type" value="Genomic_DNA"/>
</dbReference>
<dbReference type="AlphaFoldDB" id="A0A6H1ZAU5"/>
<organism evidence="1">
    <name type="scientific">viral metagenome</name>
    <dbReference type="NCBI Taxonomy" id="1070528"/>
    <lineage>
        <taxon>unclassified sequences</taxon>
        <taxon>metagenomes</taxon>
        <taxon>organismal metagenomes</taxon>
    </lineage>
</organism>
<gene>
    <name evidence="1" type="ORF">TM448A00093_0040</name>
    <name evidence="2" type="ORF">TM448B00554_0029</name>
</gene>
<protein>
    <submittedName>
        <fullName evidence="1">Uncharacterized protein</fullName>
    </submittedName>
</protein>
<name>A0A6H1ZAU5_9ZZZZ</name>
<reference evidence="1" key="1">
    <citation type="submission" date="2020-03" db="EMBL/GenBank/DDBJ databases">
        <title>The deep terrestrial virosphere.</title>
        <authorList>
            <person name="Holmfeldt K."/>
            <person name="Nilsson E."/>
            <person name="Simone D."/>
            <person name="Lopez-Fernandez M."/>
            <person name="Wu X."/>
            <person name="de Brujin I."/>
            <person name="Lundin D."/>
            <person name="Andersson A."/>
            <person name="Bertilsson S."/>
            <person name="Dopson M."/>
        </authorList>
    </citation>
    <scope>NUCLEOTIDE SEQUENCE</scope>
    <source>
        <strain evidence="1">TM448A00093</strain>
        <strain evidence="2">TM448B00554</strain>
    </source>
</reference>
<proteinExistence type="predicted"/>
<sequence>MLITETSIKCDCGFTIYSKQTGDVGVLKMRVALIKDGYITIKCPKCKRFDESVPIALLK</sequence>